<gene>
    <name evidence="1" type="ORF">A5893_00270</name>
</gene>
<protein>
    <submittedName>
        <fullName evidence="1">Uncharacterized protein</fullName>
    </submittedName>
</protein>
<reference evidence="1 2" key="2">
    <citation type="submission" date="2016-06" db="EMBL/GenBank/DDBJ databases">
        <title>Pedobacter psychrophilus sp. nov., isolated from Antarctic fragmentary rock.</title>
        <authorList>
            <person name="Svec P."/>
        </authorList>
    </citation>
    <scope>NUCLEOTIDE SEQUENCE [LARGE SCALE GENOMIC DNA]</scope>
    <source>
        <strain evidence="1 2">CCM 8644</strain>
    </source>
</reference>
<dbReference type="PROSITE" id="PS51257">
    <property type="entry name" value="PROKAR_LIPOPROTEIN"/>
    <property type="match status" value="1"/>
</dbReference>
<accession>A0A179DKE7</accession>
<evidence type="ECO:0000313" key="1">
    <source>
        <dbReference type="EMBL" id="OAQ41587.1"/>
    </source>
</evidence>
<comment type="caution">
    <text evidence="1">The sequence shown here is derived from an EMBL/GenBank/DDBJ whole genome shotgun (WGS) entry which is preliminary data.</text>
</comment>
<keyword evidence="2" id="KW-1185">Reference proteome</keyword>
<evidence type="ECO:0000313" key="2">
    <source>
        <dbReference type="Proteomes" id="UP000078459"/>
    </source>
</evidence>
<organism evidence="1 2">
    <name type="scientific">Pedobacter psychrophilus</name>
    <dbReference type="NCBI Taxonomy" id="1826909"/>
    <lineage>
        <taxon>Bacteria</taxon>
        <taxon>Pseudomonadati</taxon>
        <taxon>Bacteroidota</taxon>
        <taxon>Sphingobacteriia</taxon>
        <taxon>Sphingobacteriales</taxon>
        <taxon>Sphingobacteriaceae</taxon>
        <taxon>Pedobacter</taxon>
    </lineage>
</organism>
<proteinExistence type="predicted"/>
<dbReference type="Proteomes" id="UP000078459">
    <property type="component" value="Unassembled WGS sequence"/>
</dbReference>
<dbReference type="AlphaFoldDB" id="A0A179DKE7"/>
<sequence length="96" mass="11225">MNLKSKKIQFITLMCGVILITFGCKKDTENLLKTSSNTEVVKNSVEIDKLLSYLSSITLIDKKELSYNPNDEQFYYKEIAQINLYYLRLSYNQQIK</sequence>
<dbReference type="RefSeq" id="WP_068820618.1">
    <property type="nucleotide sequence ID" value="NZ_LWHJ01000011.1"/>
</dbReference>
<dbReference type="OrthoDB" id="9796530at2"/>
<name>A0A179DKE7_9SPHI</name>
<dbReference type="STRING" id="1826909.A5893_00270"/>
<dbReference type="EMBL" id="LWHJ01000011">
    <property type="protein sequence ID" value="OAQ41587.1"/>
    <property type="molecule type" value="Genomic_DNA"/>
</dbReference>
<reference evidence="1 2" key="1">
    <citation type="submission" date="2016-04" db="EMBL/GenBank/DDBJ databases">
        <authorList>
            <person name="Evans L.H."/>
            <person name="Alamgir A."/>
            <person name="Owens N."/>
            <person name="Weber N.D."/>
            <person name="Virtaneva K."/>
            <person name="Barbian K."/>
            <person name="Babar A."/>
            <person name="Rosenke K."/>
        </authorList>
    </citation>
    <scope>NUCLEOTIDE SEQUENCE [LARGE SCALE GENOMIC DNA]</scope>
    <source>
        <strain evidence="1 2">CCM 8644</strain>
    </source>
</reference>